<feature type="region of interest" description="Disordered" evidence="1">
    <location>
        <begin position="1"/>
        <end position="336"/>
    </location>
</feature>
<feature type="compositionally biased region" description="Polar residues" evidence="1">
    <location>
        <begin position="41"/>
        <end position="56"/>
    </location>
</feature>
<evidence type="ECO:0000313" key="2">
    <source>
        <dbReference type="EMBL" id="GAQ83645.1"/>
    </source>
</evidence>
<feature type="compositionally biased region" description="Basic and acidic residues" evidence="1">
    <location>
        <begin position="155"/>
        <end position="174"/>
    </location>
</feature>
<keyword evidence="3" id="KW-1185">Reference proteome</keyword>
<organism evidence="2 3">
    <name type="scientific">Klebsormidium nitens</name>
    <name type="common">Green alga</name>
    <name type="synonym">Ulothrix nitens</name>
    <dbReference type="NCBI Taxonomy" id="105231"/>
    <lineage>
        <taxon>Eukaryota</taxon>
        <taxon>Viridiplantae</taxon>
        <taxon>Streptophyta</taxon>
        <taxon>Klebsormidiophyceae</taxon>
        <taxon>Klebsormidiales</taxon>
        <taxon>Klebsormidiaceae</taxon>
        <taxon>Klebsormidium</taxon>
    </lineage>
</organism>
<feature type="compositionally biased region" description="Basic and acidic residues" evidence="1">
    <location>
        <begin position="69"/>
        <end position="84"/>
    </location>
</feature>
<feature type="compositionally biased region" description="Acidic residues" evidence="1">
    <location>
        <begin position="175"/>
        <end position="197"/>
    </location>
</feature>
<name>A0A1Y1HYB6_KLENI</name>
<evidence type="ECO:0000256" key="1">
    <source>
        <dbReference type="SAM" id="MobiDB-lite"/>
    </source>
</evidence>
<dbReference type="OMA" id="PDTRHGP"/>
<dbReference type="Proteomes" id="UP000054558">
    <property type="component" value="Unassembled WGS sequence"/>
</dbReference>
<reference evidence="2 3" key="1">
    <citation type="journal article" date="2014" name="Nat. Commun.">
        <title>Klebsormidium flaccidum genome reveals primary factors for plant terrestrial adaptation.</title>
        <authorList>
            <person name="Hori K."/>
            <person name="Maruyama F."/>
            <person name="Fujisawa T."/>
            <person name="Togashi T."/>
            <person name="Yamamoto N."/>
            <person name="Seo M."/>
            <person name="Sato S."/>
            <person name="Yamada T."/>
            <person name="Mori H."/>
            <person name="Tajima N."/>
            <person name="Moriyama T."/>
            <person name="Ikeuchi M."/>
            <person name="Watanabe M."/>
            <person name="Wada H."/>
            <person name="Kobayashi K."/>
            <person name="Saito M."/>
            <person name="Masuda T."/>
            <person name="Sasaki-Sekimoto Y."/>
            <person name="Mashiguchi K."/>
            <person name="Awai K."/>
            <person name="Shimojima M."/>
            <person name="Masuda S."/>
            <person name="Iwai M."/>
            <person name="Nobusawa T."/>
            <person name="Narise T."/>
            <person name="Kondo S."/>
            <person name="Saito H."/>
            <person name="Sato R."/>
            <person name="Murakawa M."/>
            <person name="Ihara Y."/>
            <person name="Oshima-Yamada Y."/>
            <person name="Ohtaka K."/>
            <person name="Satoh M."/>
            <person name="Sonobe K."/>
            <person name="Ishii M."/>
            <person name="Ohtani R."/>
            <person name="Kanamori-Sato M."/>
            <person name="Honoki R."/>
            <person name="Miyazaki D."/>
            <person name="Mochizuki H."/>
            <person name="Umetsu J."/>
            <person name="Higashi K."/>
            <person name="Shibata D."/>
            <person name="Kamiya Y."/>
            <person name="Sato N."/>
            <person name="Nakamura Y."/>
            <person name="Tabata S."/>
            <person name="Ida S."/>
            <person name="Kurokawa K."/>
            <person name="Ohta H."/>
        </authorList>
    </citation>
    <scope>NUCLEOTIDE SEQUENCE [LARGE SCALE GENOMIC DNA]</scope>
    <source>
        <strain evidence="2 3">NIES-2285</strain>
    </source>
</reference>
<evidence type="ECO:0000313" key="3">
    <source>
        <dbReference type="Proteomes" id="UP000054558"/>
    </source>
</evidence>
<feature type="compositionally biased region" description="Polar residues" evidence="1">
    <location>
        <begin position="143"/>
        <end position="154"/>
    </location>
</feature>
<feature type="region of interest" description="Disordered" evidence="1">
    <location>
        <begin position="374"/>
        <end position="396"/>
    </location>
</feature>
<dbReference type="EMBL" id="DF237105">
    <property type="protein sequence ID" value="GAQ83645.1"/>
    <property type="molecule type" value="Genomic_DNA"/>
</dbReference>
<proteinExistence type="predicted"/>
<feature type="compositionally biased region" description="Acidic residues" evidence="1">
    <location>
        <begin position="312"/>
        <end position="327"/>
    </location>
</feature>
<protein>
    <submittedName>
        <fullName evidence="2">Uncharacterized protein</fullName>
    </submittedName>
</protein>
<feature type="compositionally biased region" description="Pro residues" evidence="1">
    <location>
        <begin position="385"/>
        <end position="396"/>
    </location>
</feature>
<sequence>MLHKGLQAQEIRQPRRPALHGLIDPSHFRDFQRRLREEVEASQQLKAATNDSQDPGPSSDPHPAGAHHPAAEQRFRRKRAESSRENSPTPVGTGMWAPSPDLSEKGNSEGSPPSPTEKMTSSFPVKGSGGAPGESMDVDGRPQPSSAHHSQASLDSDRQAPRLFGEDESQKAESEGEGEDIEGAEFESADETSDEETTQDRAMIDDAPLEEEREVVQHGRFNAAMETDSETEGFSEVLARLKRRAPDVATNPHKTSRRRRVLLSPSDSSGEEKDSPSPVRSQGVSAEHPPVPEEGSALGTDRPMLDDLPSAPEDDGWSDDLPPEPEDDGRPDLFDLSLEDDFARACVIVPRPRWASRQTVAADGAPTALDAAGLISLEPRTSPSGPSPAPWLPRAR</sequence>
<gene>
    <name evidence="2" type="ORF">KFL_001560140</name>
</gene>
<accession>A0A1Y1HYB6</accession>
<dbReference type="AlphaFoldDB" id="A0A1Y1HYB6"/>
<feature type="compositionally biased region" description="Basic and acidic residues" evidence="1">
    <location>
        <begin position="26"/>
        <end position="39"/>
    </location>
</feature>